<dbReference type="OrthoDB" id="9767864at2"/>
<dbReference type="AlphaFoldDB" id="G3IRF7"/>
<name>G3IRF7_METTV</name>
<gene>
    <name evidence="4" type="ORF">Mettu_0969</name>
</gene>
<organism evidence="4 5">
    <name type="scientific">Methylobacter tundripaludum (strain ATCC BAA-1195 / DSM 17260 / SV96)</name>
    <dbReference type="NCBI Taxonomy" id="697282"/>
    <lineage>
        <taxon>Bacteria</taxon>
        <taxon>Pseudomonadati</taxon>
        <taxon>Pseudomonadota</taxon>
        <taxon>Gammaproteobacteria</taxon>
        <taxon>Methylococcales</taxon>
        <taxon>Methylococcaceae</taxon>
        <taxon>Methylobacter</taxon>
    </lineage>
</organism>
<dbReference type="Pfam" id="PF17482">
    <property type="entry name" value="Phage_sheath_1C"/>
    <property type="match status" value="1"/>
</dbReference>
<dbReference type="PANTHER" id="PTHR35861:SF1">
    <property type="entry name" value="PHAGE TAIL SHEATH PROTEIN"/>
    <property type="match status" value="1"/>
</dbReference>
<dbReference type="InterPro" id="IPR020287">
    <property type="entry name" value="Tail_sheath_C"/>
</dbReference>
<feature type="domain" description="Tail sheath protein C-terminal" evidence="3">
    <location>
        <begin position="390"/>
        <end position="489"/>
    </location>
</feature>
<dbReference type="EMBL" id="JH109152">
    <property type="protein sequence ID" value="EGW22168.1"/>
    <property type="molecule type" value="Genomic_DNA"/>
</dbReference>
<feature type="domain" description="Tail sheath protein subtilisin-like" evidence="2">
    <location>
        <begin position="234"/>
        <end position="388"/>
    </location>
</feature>
<sequence>MPEQFLHGVEIVEIDDGARPISTVKSSVIGLIGTAPNSAPAATASLLTGVVASNNAITYTAVTPGKPGNDITVHLKDPKANSQALSVAVSGTAITVNLATGVTGTITSTAAQVIAAIAASTAAALLVAAANTGVSTGAVAVGASVKAQALSGGANEAFPLNIPVLVTGSRNGAAGLDTVGDKLGTLPDAMDDIFDQCGAMVVVIRVAEGIDFAATQSNIIGGINAGVQVFLNAESIVKVKPRILIAPGFSHEVAVVSELLGIADRLKAVILADGPNTDDAAAISFRENFGSKRVYVIDPQVKVWDTVSNSEVNRPASARVAGIIAKSDNERGFWWSPSNRDIYGITGTSRQIDFALGDVNARANYLNENEVATIIQKDGYRLWGNRTCSVDQKWAFLSVVRTADMIHESLLAAHMWAVDRNITKTYLEDVVEGVNSYLRHLVAVGAVLGGHCWADQDLNTPDQISQGRVYFDFDFTPPYPAEHITFRSHLVNDYIKELF</sequence>
<evidence type="ECO:0000313" key="4">
    <source>
        <dbReference type="EMBL" id="EGW22168.1"/>
    </source>
</evidence>
<dbReference type="Gene3D" id="3.40.50.11780">
    <property type="match status" value="1"/>
</dbReference>
<dbReference type="STRING" id="697282.Mettu_0969"/>
<dbReference type="RefSeq" id="WP_006890143.1">
    <property type="nucleotide sequence ID" value="NZ_JH109152.1"/>
</dbReference>
<evidence type="ECO:0000256" key="1">
    <source>
        <dbReference type="ARBA" id="ARBA00008005"/>
    </source>
</evidence>
<dbReference type="HOGENOM" id="CLU_037707_0_1_6"/>
<keyword evidence="5" id="KW-1185">Reference proteome</keyword>
<protein>
    <recommendedName>
        <fullName evidence="6">Phage tail protein</fullName>
    </recommendedName>
</protein>
<dbReference type="eggNOG" id="COG3497">
    <property type="taxonomic scope" value="Bacteria"/>
</dbReference>
<reference evidence="4 5" key="1">
    <citation type="submission" date="2011-06" db="EMBL/GenBank/DDBJ databases">
        <title>Genomic sequence of Methylobacter tundripaludum SV96.</title>
        <authorList>
            <consortium name="US DOE Joint Genome Institute"/>
            <person name="Lucas S."/>
            <person name="Han J."/>
            <person name="Lapidus A."/>
            <person name="Cheng J.-F."/>
            <person name="Goodwin L."/>
            <person name="Pitluck S."/>
            <person name="Held B."/>
            <person name="Detter J.C."/>
            <person name="Han C."/>
            <person name="Tapia R."/>
            <person name="Land M."/>
            <person name="Hauser L."/>
            <person name="Kyrpides N."/>
            <person name="Ivanova N."/>
            <person name="Ovchinnikova G."/>
            <person name="Pagani I."/>
            <person name="Klotz M.G."/>
            <person name="Dispirito A.A."/>
            <person name="Murrell J.C."/>
            <person name="Dunfield P."/>
            <person name="Kalyuzhnaya M.G."/>
            <person name="Svenning M."/>
            <person name="Trotsenko Y.A."/>
            <person name="Stein L.Y."/>
            <person name="Woyke T."/>
        </authorList>
    </citation>
    <scope>NUCLEOTIDE SEQUENCE [LARGE SCALE GENOMIC DNA]</scope>
    <source>
        <strain evidence="5">ATCC BAA-1195 / DSM 17260 / SV96</strain>
    </source>
</reference>
<evidence type="ECO:0008006" key="6">
    <source>
        <dbReference type="Google" id="ProtNLM"/>
    </source>
</evidence>
<dbReference type="PANTHER" id="PTHR35861">
    <property type="match status" value="1"/>
</dbReference>
<accession>G3IRF7</accession>
<dbReference type="InterPro" id="IPR035089">
    <property type="entry name" value="Phage_sheath_subtilisin"/>
</dbReference>
<comment type="similarity">
    <text evidence="1">Belongs to the myoviridae tail sheath protein family.</text>
</comment>
<evidence type="ECO:0000259" key="3">
    <source>
        <dbReference type="Pfam" id="PF17482"/>
    </source>
</evidence>
<dbReference type="Proteomes" id="UP000004664">
    <property type="component" value="Unassembled WGS sequence"/>
</dbReference>
<dbReference type="InterPro" id="IPR052042">
    <property type="entry name" value="Tail_sheath_structural"/>
</dbReference>
<evidence type="ECO:0000313" key="5">
    <source>
        <dbReference type="Proteomes" id="UP000004664"/>
    </source>
</evidence>
<proteinExistence type="inferred from homology"/>
<dbReference type="Pfam" id="PF04984">
    <property type="entry name" value="Phage_sheath_1"/>
    <property type="match status" value="1"/>
</dbReference>
<evidence type="ECO:0000259" key="2">
    <source>
        <dbReference type="Pfam" id="PF04984"/>
    </source>
</evidence>